<dbReference type="SUPFAM" id="SSF51905">
    <property type="entry name" value="FAD/NAD(P)-binding domain"/>
    <property type="match status" value="1"/>
</dbReference>
<dbReference type="InterPro" id="IPR036188">
    <property type="entry name" value="FAD/NAD-bd_sf"/>
</dbReference>
<protein>
    <submittedName>
        <fullName evidence="6">Glucose dehydrogenase [FAD, quinone]-like</fullName>
    </submittedName>
</protein>
<dbReference type="InterPro" id="IPR000172">
    <property type="entry name" value="GMC_OxRdtase_N"/>
</dbReference>
<comment type="similarity">
    <text evidence="1">Belongs to the GMC oxidoreductase family.</text>
</comment>
<gene>
    <name evidence="6" type="primary">LOC105361983</name>
</gene>
<name>A0AAJ7DV67_9HYME</name>
<dbReference type="Gene3D" id="3.30.560.10">
    <property type="entry name" value="Glucose Oxidase, domain 3"/>
    <property type="match status" value="1"/>
</dbReference>
<evidence type="ECO:0000256" key="1">
    <source>
        <dbReference type="ARBA" id="ARBA00010790"/>
    </source>
</evidence>
<feature type="domain" description="Glucose-methanol-choline oxidoreductase C-terminal" evidence="4">
    <location>
        <begin position="479"/>
        <end position="620"/>
    </location>
</feature>
<feature type="domain" description="Glucose-methanol-choline oxidoreductase N-terminal" evidence="3">
    <location>
        <begin position="69"/>
        <end position="366"/>
    </location>
</feature>
<dbReference type="InterPro" id="IPR012132">
    <property type="entry name" value="GMC_OxRdtase"/>
</dbReference>
<dbReference type="Gene3D" id="3.50.50.60">
    <property type="entry name" value="FAD/NAD(P)-binding domain"/>
    <property type="match status" value="1"/>
</dbReference>
<feature type="binding site" evidence="2">
    <location>
        <position position="151"/>
    </location>
    <ligand>
        <name>FAD</name>
        <dbReference type="ChEBI" id="CHEBI:57692"/>
    </ligand>
</feature>
<dbReference type="PIRSF" id="PIRSF000137">
    <property type="entry name" value="Alcohol_oxidase"/>
    <property type="match status" value="1"/>
</dbReference>
<keyword evidence="5" id="KW-1185">Reference proteome</keyword>
<dbReference type="Proteomes" id="UP000695007">
    <property type="component" value="Unplaced"/>
</dbReference>
<dbReference type="SUPFAM" id="SSF54373">
    <property type="entry name" value="FAD-linked reductases, C-terminal domain"/>
    <property type="match status" value="1"/>
</dbReference>
<dbReference type="GeneID" id="105361983"/>
<evidence type="ECO:0000313" key="5">
    <source>
        <dbReference type="Proteomes" id="UP000695007"/>
    </source>
</evidence>
<evidence type="ECO:0000259" key="3">
    <source>
        <dbReference type="Pfam" id="PF00732"/>
    </source>
</evidence>
<proteinExistence type="inferred from homology"/>
<evidence type="ECO:0000256" key="2">
    <source>
        <dbReference type="PIRSR" id="PIRSR000137-2"/>
    </source>
</evidence>
<dbReference type="PANTHER" id="PTHR11552">
    <property type="entry name" value="GLUCOSE-METHANOL-CHOLINE GMC OXIDOREDUCTASE"/>
    <property type="match status" value="1"/>
</dbReference>
<dbReference type="Pfam" id="PF00732">
    <property type="entry name" value="GMC_oxred_N"/>
    <property type="match status" value="1"/>
</dbReference>
<dbReference type="KEGG" id="csol:105361983"/>
<sequence>MMALIEVCGSIYRRNVLSYKNLYGFTEDSSSVRETLSSLANGALKYLYENKDFIDNKLKDSTPELNQEYDFIIVGGGTAGATVASRLSEIKDVTVLLIEAGPSENIFMDMPLLAHYLQFSNDLNWKFHTERSNSYCRGMKNQRCSWPKGKVMGGSSALNYMIATRGIALDYDRWAAMGNDGWSSEELLKYFKKLENIEIKNLKYDRMMHSTKGPVHINYPPYHTPLAESFLEAGLEMRYPIIDYNANQDIGFSYIQCTMINGTRMSTNRAYLNPASKRKNLFLSRLSHVNKVLINSLTKRAYGVDFTKLGVNYRVRARKEIILCAGAIGSAQILMLSGVGPVKHLNEMNIQMIHDSPIGENLMDHVAYGGLIFLVDQPISIAINDTTNPLKPYLKDFFNRRIGPYTVPGGYEALAFVNFGNHRTLDGFPDVELLFIGTSIISDYSLRNILNISDEYWNKIFSKIAGHHSWTILPILMHPNSKGKVLLRNKDPKSKPKIFANYFEDPEDVKIMIKGIRTAIEISKTRAMLRFNSKIYNFAVPGCEHYEYDSNKYWECALRTFTFTMYDYSGTCKMGADNDATGVVNPKLQVKGIRRLRVADASIMPKIITGHTNIPVIMIGEKVADMIKDDWGYDKKCPL</sequence>
<evidence type="ECO:0000313" key="6">
    <source>
        <dbReference type="RefSeq" id="XP_011497609.1"/>
    </source>
</evidence>
<dbReference type="PANTHER" id="PTHR11552:SF158">
    <property type="entry name" value="GH23626P-RELATED"/>
    <property type="match status" value="1"/>
</dbReference>
<dbReference type="RefSeq" id="XP_011497609.1">
    <property type="nucleotide sequence ID" value="XM_011499307.1"/>
</dbReference>
<keyword evidence="2" id="KW-0285">Flavoprotein</keyword>
<accession>A0AAJ7DV67</accession>
<evidence type="ECO:0000259" key="4">
    <source>
        <dbReference type="Pfam" id="PF05199"/>
    </source>
</evidence>
<comment type="cofactor">
    <cofactor evidence="2">
        <name>FAD</name>
        <dbReference type="ChEBI" id="CHEBI:57692"/>
    </cofactor>
</comment>
<reference evidence="6" key="1">
    <citation type="submission" date="2025-08" db="UniProtKB">
        <authorList>
            <consortium name="RefSeq"/>
        </authorList>
    </citation>
    <scope>IDENTIFICATION</scope>
</reference>
<dbReference type="AlphaFoldDB" id="A0AAJ7DV67"/>
<dbReference type="GO" id="GO:0050660">
    <property type="term" value="F:flavin adenine dinucleotide binding"/>
    <property type="evidence" value="ECO:0007669"/>
    <property type="project" value="InterPro"/>
</dbReference>
<dbReference type="InterPro" id="IPR007867">
    <property type="entry name" value="GMC_OxRtase_C"/>
</dbReference>
<organism evidence="5 6">
    <name type="scientific">Ceratosolen solmsi marchali</name>
    <dbReference type="NCBI Taxonomy" id="326594"/>
    <lineage>
        <taxon>Eukaryota</taxon>
        <taxon>Metazoa</taxon>
        <taxon>Ecdysozoa</taxon>
        <taxon>Arthropoda</taxon>
        <taxon>Hexapoda</taxon>
        <taxon>Insecta</taxon>
        <taxon>Pterygota</taxon>
        <taxon>Neoptera</taxon>
        <taxon>Endopterygota</taxon>
        <taxon>Hymenoptera</taxon>
        <taxon>Apocrita</taxon>
        <taxon>Proctotrupomorpha</taxon>
        <taxon>Chalcidoidea</taxon>
        <taxon>Agaonidae</taxon>
        <taxon>Agaoninae</taxon>
        <taxon>Ceratosolen</taxon>
    </lineage>
</organism>
<keyword evidence="2" id="KW-0274">FAD</keyword>
<feature type="binding site" evidence="2">
    <location>
        <position position="289"/>
    </location>
    <ligand>
        <name>FAD</name>
        <dbReference type="ChEBI" id="CHEBI:57692"/>
    </ligand>
</feature>
<dbReference type="GO" id="GO:0016614">
    <property type="term" value="F:oxidoreductase activity, acting on CH-OH group of donors"/>
    <property type="evidence" value="ECO:0007669"/>
    <property type="project" value="InterPro"/>
</dbReference>
<dbReference type="Pfam" id="PF05199">
    <property type="entry name" value="GMC_oxred_C"/>
    <property type="match status" value="1"/>
</dbReference>